<comment type="caution">
    <text evidence="3">The sequence shown here is derived from an EMBL/GenBank/DDBJ whole genome shotgun (WGS) entry which is preliminary data.</text>
</comment>
<evidence type="ECO:0000259" key="2">
    <source>
        <dbReference type="Pfam" id="PF04773"/>
    </source>
</evidence>
<dbReference type="RefSeq" id="WP_205309962.1">
    <property type="nucleotide sequence ID" value="NZ_JAERPS020000001.1"/>
</dbReference>
<feature type="signal peptide" evidence="1">
    <location>
        <begin position="1"/>
        <end position="30"/>
    </location>
</feature>
<feature type="domain" description="FecR protein" evidence="2">
    <location>
        <begin position="72"/>
        <end position="170"/>
    </location>
</feature>
<protein>
    <submittedName>
        <fullName evidence="3">FecR family protein</fullName>
    </submittedName>
</protein>
<dbReference type="Pfam" id="PF04773">
    <property type="entry name" value="FecR"/>
    <property type="match status" value="1"/>
</dbReference>
<feature type="chain" id="PRO_5045168541" evidence="1">
    <location>
        <begin position="31"/>
        <end position="398"/>
    </location>
</feature>
<name>A0ABS7X5T2_9GAMM</name>
<reference evidence="3 4" key="2">
    <citation type="submission" date="2021-08" db="EMBL/GenBank/DDBJ databases">
        <title>Rheinheimera aquimaris sp. nov., isolated from seawater of the East Sea in Korea.</title>
        <authorList>
            <person name="Kim K.H."/>
            <person name="Wenting R."/>
            <person name="Kim K.R."/>
            <person name="Jeon C.O."/>
        </authorList>
    </citation>
    <scope>NUCLEOTIDE SEQUENCE [LARGE SCALE GENOMIC DNA]</scope>
    <source>
        <strain evidence="3 4">MA-13</strain>
    </source>
</reference>
<evidence type="ECO:0000313" key="3">
    <source>
        <dbReference type="EMBL" id="MBZ9610505.1"/>
    </source>
</evidence>
<evidence type="ECO:0000313" key="4">
    <source>
        <dbReference type="Proteomes" id="UP000663814"/>
    </source>
</evidence>
<evidence type="ECO:0000256" key="1">
    <source>
        <dbReference type="SAM" id="SignalP"/>
    </source>
</evidence>
<organism evidence="3 4">
    <name type="scientific">Rheinheimera maricola</name>
    <dbReference type="NCBI Taxonomy" id="2793282"/>
    <lineage>
        <taxon>Bacteria</taxon>
        <taxon>Pseudomonadati</taxon>
        <taxon>Pseudomonadota</taxon>
        <taxon>Gammaproteobacteria</taxon>
        <taxon>Chromatiales</taxon>
        <taxon>Chromatiaceae</taxon>
        <taxon>Rheinheimera</taxon>
    </lineage>
</organism>
<dbReference type="PANTHER" id="PTHR38731:SF1">
    <property type="entry name" value="FECR PROTEIN DOMAIN-CONTAINING PROTEIN"/>
    <property type="match status" value="1"/>
</dbReference>
<sequence length="398" mass="42083">MHSKNLGLLCCRLASASVLGLGISTSPLQADTSTSSAAAVGKTIMAKGIVAANDQQQSRALKRLSPVYKVDLVSTGPASSSQMRMIDGGLLSLQADSELAIGNYQFNQDGLSDVDMTLLKGGLRTITGALPANQKTYKLNTPIATIGVRGTHYEAILQQGDLYLAGWDGSIDIQVTVPGANQRFSLGPEQAYRFAIVRADGTVELLLRTPPLFAAANIIPLIGQSRYAGEFDIADTIKGEAGWLIANGALALDASGRDFYDNEQVTAGWSLQGLDSISRSGIATFDQLSNHSFSSTAGSLSDLSMSMEIDFDGAWVPSGQLSFTDAGGEWFAIFNGVFGEKSLELFVNFASHGNELADGTINALLIDDATKILGNLSLFELDNPSVRVEGGFELSELP</sequence>
<keyword evidence="4" id="KW-1185">Reference proteome</keyword>
<keyword evidence="1" id="KW-0732">Signal</keyword>
<proteinExistence type="predicted"/>
<dbReference type="EMBL" id="JAERPS020000001">
    <property type="protein sequence ID" value="MBZ9610505.1"/>
    <property type="molecule type" value="Genomic_DNA"/>
</dbReference>
<dbReference type="Proteomes" id="UP000663814">
    <property type="component" value="Unassembled WGS sequence"/>
</dbReference>
<gene>
    <name evidence="3" type="ORF">I4W93_002730</name>
</gene>
<dbReference type="PANTHER" id="PTHR38731">
    <property type="entry name" value="LIPL45-RELATED LIPOPROTEIN-RELATED"/>
    <property type="match status" value="1"/>
</dbReference>
<accession>A0ABS7X5T2</accession>
<reference evidence="3 4" key="1">
    <citation type="submission" date="2020-12" db="EMBL/GenBank/DDBJ databases">
        <authorList>
            <person name="Ruan W."/>
            <person name="Khan S.A."/>
            <person name="Jeon C.O."/>
        </authorList>
    </citation>
    <scope>NUCLEOTIDE SEQUENCE [LARGE SCALE GENOMIC DNA]</scope>
    <source>
        <strain evidence="3 4">MA-13</strain>
    </source>
</reference>
<dbReference type="InterPro" id="IPR006860">
    <property type="entry name" value="FecR"/>
</dbReference>